<evidence type="ECO:0000313" key="2">
    <source>
        <dbReference type="Proteomes" id="UP000573327"/>
    </source>
</evidence>
<dbReference type="AlphaFoldDB" id="A0A7W7SCV9"/>
<evidence type="ECO:0000313" key="1">
    <source>
        <dbReference type="EMBL" id="MBB4948141.1"/>
    </source>
</evidence>
<reference evidence="1 2" key="1">
    <citation type="submission" date="2020-08" db="EMBL/GenBank/DDBJ databases">
        <title>Sequencing the genomes of 1000 actinobacteria strains.</title>
        <authorList>
            <person name="Klenk H.-P."/>
        </authorList>
    </citation>
    <scope>NUCLEOTIDE SEQUENCE [LARGE SCALE GENOMIC DNA]</scope>
    <source>
        <strain evidence="1 2">DSM 44786</strain>
    </source>
</reference>
<proteinExistence type="predicted"/>
<keyword evidence="2" id="KW-1185">Reference proteome</keyword>
<dbReference type="Proteomes" id="UP000573327">
    <property type="component" value="Unassembled WGS sequence"/>
</dbReference>
<comment type="caution">
    <text evidence="1">The sequence shown here is derived from an EMBL/GenBank/DDBJ whole genome shotgun (WGS) entry which is preliminary data.</text>
</comment>
<gene>
    <name evidence="1" type="ORF">F4556_003676</name>
</gene>
<protein>
    <recommendedName>
        <fullName evidence="3">Nucleotidyltransferase AbiEii toxin of type IV toxin-antitoxin system</fullName>
    </recommendedName>
</protein>
<evidence type="ECO:0008006" key="3">
    <source>
        <dbReference type="Google" id="ProtNLM"/>
    </source>
</evidence>
<organism evidence="1 2">
    <name type="scientific">Kitasatospora gansuensis</name>
    <dbReference type="NCBI Taxonomy" id="258050"/>
    <lineage>
        <taxon>Bacteria</taxon>
        <taxon>Bacillati</taxon>
        <taxon>Actinomycetota</taxon>
        <taxon>Actinomycetes</taxon>
        <taxon>Kitasatosporales</taxon>
        <taxon>Streptomycetaceae</taxon>
        <taxon>Kitasatospora</taxon>
    </lineage>
</organism>
<name>A0A7W7SCV9_9ACTN</name>
<dbReference type="EMBL" id="JACHJR010000001">
    <property type="protein sequence ID" value="MBB4948141.1"/>
    <property type="molecule type" value="Genomic_DNA"/>
</dbReference>
<sequence length="231" mass="24834">MSPMTDAGRRLLADLLVVGRTYPLVLGGDCAARAHGLRERPVRTVELATESPVPLAELTGAVADGLARRGWSVQVLVGDPLVSALTATDPGAAEEYGVELRKETFWQRPVQGPDGPVLALEDLAGTEVRALADRGLARDLVDLYAVSDRWSYPELETLGRHHTGPDGLDLTELQARLSGADWIDDASFTALGLTPAQVPALRGWAQGWVDDLAERLMEATEPTDPEDRPTP</sequence>
<accession>A0A7W7SCV9</accession>